<dbReference type="Gene3D" id="2.60.40.1740">
    <property type="entry name" value="hypothetical protein (bacova_03559)"/>
    <property type="match status" value="1"/>
</dbReference>
<sequence length="342" mass="38248">MKRVLIISAILLSVITACNKKWEFPDYKYSTVYFAYQSPVRTLVFGEDIIDNTLDNQKKCLIMATMGGVYENKKDVTLSVVIDNTLAQRLKFGSTSGSDVIAMPSNYYTLPQDMKIVIPRGKVIGGIEVQLTDAFFADPRSIKNTFVIPMRINSVVNADSVLRGSTTKSTPDPRLSTDWAVLPKDYVLYAVKYVNPFHGVYLRRGVAEVRGNNGNTALDTNLVYRNQYVEKDEICNLFTKSMTEDSISLNSKNKGNVNAPFQLFLNFDNTGKCTVVGPATATYTVTGNGTFVKKGDMFGNQKRDVLHLKYQVNFGTTTHSFTDTLVLRDRGVKFETFTPVVY</sequence>
<accession>A0A562SFT8</accession>
<evidence type="ECO:0000259" key="1">
    <source>
        <dbReference type="Pfam" id="PF08522"/>
    </source>
</evidence>
<reference evidence="3 4" key="1">
    <citation type="journal article" date="2015" name="Stand. Genomic Sci.">
        <title>Genomic Encyclopedia of Bacterial and Archaeal Type Strains, Phase III: the genomes of soil and plant-associated and newly described type strains.</title>
        <authorList>
            <person name="Whitman W.B."/>
            <person name="Woyke T."/>
            <person name="Klenk H.P."/>
            <person name="Zhou Y."/>
            <person name="Lilburn T.G."/>
            <person name="Beck B.J."/>
            <person name="De Vos P."/>
            <person name="Vandamme P."/>
            <person name="Eisen J.A."/>
            <person name="Garrity G."/>
            <person name="Hugenholtz P."/>
            <person name="Kyrpides N.C."/>
        </authorList>
    </citation>
    <scope>NUCLEOTIDE SEQUENCE [LARGE SCALE GENOMIC DNA]</scope>
    <source>
        <strain evidence="3 4">CGMCC 1.7271</strain>
    </source>
</reference>
<dbReference type="PROSITE" id="PS51257">
    <property type="entry name" value="PROKAR_LIPOPROTEIN"/>
    <property type="match status" value="1"/>
</dbReference>
<dbReference type="Pfam" id="PF18620">
    <property type="entry name" value="DUF5627"/>
    <property type="match status" value="1"/>
</dbReference>
<dbReference type="Proteomes" id="UP000316167">
    <property type="component" value="Unassembled WGS sequence"/>
</dbReference>
<protein>
    <submittedName>
        <fullName evidence="3">Uncharacterized protein DUF1735</fullName>
    </submittedName>
</protein>
<keyword evidence="4" id="KW-1185">Reference proteome</keyword>
<evidence type="ECO:0000313" key="3">
    <source>
        <dbReference type="EMBL" id="TWI80148.1"/>
    </source>
</evidence>
<dbReference type="Gene3D" id="2.40.128.420">
    <property type="match status" value="1"/>
</dbReference>
<evidence type="ECO:0000259" key="2">
    <source>
        <dbReference type="Pfam" id="PF18620"/>
    </source>
</evidence>
<dbReference type="EMBL" id="VLLE01000005">
    <property type="protein sequence ID" value="TWI80148.1"/>
    <property type="molecule type" value="Genomic_DNA"/>
</dbReference>
<evidence type="ECO:0000313" key="4">
    <source>
        <dbReference type="Proteomes" id="UP000316167"/>
    </source>
</evidence>
<gene>
    <name evidence="3" type="ORF">IQ13_2818</name>
</gene>
<dbReference type="InterPro" id="IPR013728">
    <property type="entry name" value="BT_3987-like_N"/>
</dbReference>
<dbReference type="OrthoDB" id="1041979at2"/>
<dbReference type="RefSeq" id="WP_144886995.1">
    <property type="nucleotide sequence ID" value="NZ_VLLE01000005.1"/>
</dbReference>
<feature type="domain" description="BT-3987-like N-terminal" evidence="1">
    <location>
        <begin position="30"/>
        <end position="158"/>
    </location>
</feature>
<name>A0A562SFT8_9BACT</name>
<proteinExistence type="predicted"/>
<comment type="caution">
    <text evidence="3">The sequence shown here is derived from an EMBL/GenBank/DDBJ whole genome shotgun (WGS) entry which is preliminary data.</text>
</comment>
<dbReference type="InterPro" id="IPR040580">
    <property type="entry name" value="DUF5627"/>
</dbReference>
<organism evidence="3 4">
    <name type="scientific">Lacibacter cauensis</name>
    <dbReference type="NCBI Taxonomy" id="510947"/>
    <lineage>
        <taxon>Bacteria</taxon>
        <taxon>Pseudomonadati</taxon>
        <taxon>Bacteroidota</taxon>
        <taxon>Chitinophagia</taxon>
        <taxon>Chitinophagales</taxon>
        <taxon>Chitinophagaceae</taxon>
        <taxon>Lacibacter</taxon>
    </lineage>
</organism>
<dbReference type="AlphaFoldDB" id="A0A562SFT8"/>
<feature type="domain" description="DUF5627" evidence="2">
    <location>
        <begin position="196"/>
        <end position="331"/>
    </location>
</feature>
<dbReference type="Pfam" id="PF08522">
    <property type="entry name" value="BT_3987-like_N"/>
    <property type="match status" value="1"/>
</dbReference>